<organism evidence="1 2">
    <name type="scientific">Catalinimonas alkaloidigena</name>
    <dbReference type="NCBI Taxonomy" id="1075417"/>
    <lineage>
        <taxon>Bacteria</taxon>
        <taxon>Pseudomonadati</taxon>
        <taxon>Bacteroidota</taxon>
        <taxon>Cytophagia</taxon>
        <taxon>Cytophagales</taxon>
        <taxon>Catalimonadaceae</taxon>
        <taxon>Catalinimonas</taxon>
    </lineage>
</organism>
<gene>
    <name evidence="1" type="ORF">SAMN05421823_112162</name>
</gene>
<dbReference type="AlphaFoldDB" id="A0A1G9SH53"/>
<keyword evidence="2" id="KW-1185">Reference proteome</keyword>
<reference evidence="1 2" key="1">
    <citation type="submission" date="2016-10" db="EMBL/GenBank/DDBJ databases">
        <authorList>
            <person name="de Groot N.N."/>
        </authorList>
    </citation>
    <scope>NUCLEOTIDE SEQUENCE [LARGE SCALE GENOMIC DNA]</scope>
    <source>
        <strain evidence="1 2">DSM 25186</strain>
    </source>
</reference>
<protein>
    <submittedName>
        <fullName evidence="1">Uncharacterized protein</fullName>
    </submittedName>
</protein>
<dbReference type="RefSeq" id="WP_089687256.1">
    <property type="nucleotide sequence ID" value="NZ_FNFO01000012.1"/>
</dbReference>
<evidence type="ECO:0000313" key="2">
    <source>
        <dbReference type="Proteomes" id="UP000198510"/>
    </source>
</evidence>
<dbReference type="Proteomes" id="UP000198510">
    <property type="component" value="Unassembled WGS sequence"/>
</dbReference>
<proteinExistence type="predicted"/>
<dbReference type="EMBL" id="FNFO01000012">
    <property type="protein sequence ID" value="SDM34759.1"/>
    <property type="molecule type" value="Genomic_DNA"/>
</dbReference>
<evidence type="ECO:0000313" key="1">
    <source>
        <dbReference type="EMBL" id="SDM34759.1"/>
    </source>
</evidence>
<sequence length="181" mass="20511">MKTFLRIGLITILFSNCTHYSDQKEGATMLQEDSILSLHTSASLPEKTLNPTHQAKSLQNKDTLYYEVKSDAAEIEAYAQTLKVSFLSDTSIWFEVDYNNVLGSGKVTGVATNQYSDMDYEIEEFEETASPALEYSMEKDKFKYSIKIQYSDSSMARIFTSSEIPTDQIPFEATMKLKQAK</sequence>
<accession>A0A1G9SH53</accession>
<name>A0A1G9SH53_9BACT</name>